<keyword evidence="4" id="KW-1185">Reference proteome</keyword>
<keyword evidence="2" id="KW-0472">Membrane</keyword>
<gene>
    <name evidence="3" type="ORF">SAMN06265360_101215</name>
</gene>
<feature type="compositionally biased region" description="Low complexity" evidence="1">
    <location>
        <begin position="116"/>
        <end position="129"/>
    </location>
</feature>
<evidence type="ECO:0000256" key="2">
    <source>
        <dbReference type="SAM" id="Phobius"/>
    </source>
</evidence>
<dbReference type="AlphaFoldDB" id="A0A238V2X9"/>
<organism evidence="3 4">
    <name type="scientific">Haloechinothrix alba</name>
    <dbReference type="NCBI Taxonomy" id="664784"/>
    <lineage>
        <taxon>Bacteria</taxon>
        <taxon>Bacillati</taxon>
        <taxon>Actinomycetota</taxon>
        <taxon>Actinomycetes</taxon>
        <taxon>Pseudonocardiales</taxon>
        <taxon>Pseudonocardiaceae</taxon>
        <taxon>Haloechinothrix</taxon>
    </lineage>
</organism>
<keyword evidence="2" id="KW-0812">Transmembrane</keyword>
<feature type="transmembrane region" description="Helical" evidence="2">
    <location>
        <begin position="48"/>
        <end position="68"/>
    </location>
</feature>
<name>A0A238V2X9_9PSEU</name>
<accession>A0A238V2X9</accession>
<evidence type="ECO:0000256" key="1">
    <source>
        <dbReference type="SAM" id="MobiDB-lite"/>
    </source>
</evidence>
<proteinExistence type="predicted"/>
<evidence type="ECO:0000313" key="3">
    <source>
        <dbReference type="EMBL" id="SNR28434.1"/>
    </source>
</evidence>
<feature type="region of interest" description="Disordered" evidence="1">
    <location>
        <begin position="67"/>
        <end position="135"/>
    </location>
</feature>
<keyword evidence="2" id="KW-1133">Transmembrane helix</keyword>
<dbReference type="Proteomes" id="UP000198348">
    <property type="component" value="Unassembled WGS sequence"/>
</dbReference>
<feature type="compositionally biased region" description="Basic and acidic residues" evidence="1">
    <location>
        <begin position="100"/>
        <end position="110"/>
    </location>
</feature>
<sequence>MSNPHEPDELGEDLRRLFADDRLAVPHASGARDAIVAGAQRRRRRRRAASSSAAMAGVLMLAGGVFAIPAPSDAPPPVASSDGTERPPLTQRPGATPDRGSADATDRRLPEPQTFADPGPGAENAEPAPQTAPETLAERREDGMTLDADSVLGPDGYGRVRLGMTFEEARDGELLADPDAEPPEGCEPYALAEGTESVWHVRISEDLGVAVISASGAHTPEGITTGSSREDVESAYPRLRAESGGYHAIAGEDAHYRFVFDNHNDVQQLFLRGDRLGQCAWD</sequence>
<dbReference type="RefSeq" id="WP_089299543.1">
    <property type="nucleotide sequence ID" value="NZ_FZNW01000001.1"/>
</dbReference>
<reference evidence="3 4" key="1">
    <citation type="submission" date="2017-06" db="EMBL/GenBank/DDBJ databases">
        <authorList>
            <person name="Kim H.J."/>
            <person name="Triplett B.A."/>
        </authorList>
    </citation>
    <scope>NUCLEOTIDE SEQUENCE [LARGE SCALE GENOMIC DNA]</scope>
    <source>
        <strain evidence="3 4">DSM 45207</strain>
    </source>
</reference>
<dbReference type="EMBL" id="FZNW01000001">
    <property type="protein sequence ID" value="SNR28434.1"/>
    <property type="molecule type" value="Genomic_DNA"/>
</dbReference>
<dbReference type="OrthoDB" id="3695075at2"/>
<protein>
    <submittedName>
        <fullName evidence="3">Uncharacterized protein</fullName>
    </submittedName>
</protein>
<feature type="region of interest" description="Disordered" evidence="1">
    <location>
        <begin position="26"/>
        <end position="54"/>
    </location>
</feature>
<evidence type="ECO:0000313" key="4">
    <source>
        <dbReference type="Proteomes" id="UP000198348"/>
    </source>
</evidence>